<dbReference type="EMBL" id="JAMOIM010000003">
    <property type="protein sequence ID" value="MCW6507496.1"/>
    <property type="molecule type" value="Genomic_DNA"/>
</dbReference>
<protein>
    <recommendedName>
        <fullName evidence="4">Lipoprotein</fullName>
    </recommendedName>
</protein>
<gene>
    <name evidence="2" type="ORF">M8523_05615</name>
</gene>
<dbReference type="RefSeq" id="WP_282583866.1">
    <property type="nucleotide sequence ID" value="NZ_JAMOIM010000003.1"/>
</dbReference>
<evidence type="ECO:0000313" key="2">
    <source>
        <dbReference type="EMBL" id="MCW6507496.1"/>
    </source>
</evidence>
<dbReference type="PROSITE" id="PS51257">
    <property type="entry name" value="PROKAR_LIPOPROTEIN"/>
    <property type="match status" value="1"/>
</dbReference>
<feature type="chain" id="PRO_5041250098" description="Lipoprotein" evidence="1">
    <location>
        <begin position="24"/>
        <end position="218"/>
    </location>
</feature>
<comment type="caution">
    <text evidence="2">The sequence shown here is derived from an EMBL/GenBank/DDBJ whole genome shotgun (WGS) entry which is preliminary data.</text>
</comment>
<evidence type="ECO:0000256" key="1">
    <source>
        <dbReference type="SAM" id="SignalP"/>
    </source>
</evidence>
<accession>A0AA41YUM3</accession>
<dbReference type="Proteomes" id="UP001165667">
    <property type="component" value="Unassembled WGS sequence"/>
</dbReference>
<keyword evidence="3" id="KW-1185">Reference proteome</keyword>
<evidence type="ECO:0000313" key="3">
    <source>
        <dbReference type="Proteomes" id="UP001165667"/>
    </source>
</evidence>
<reference evidence="2" key="1">
    <citation type="submission" date="2022-05" db="EMBL/GenBank/DDBJ databases">
        <authorList>
            <person name="Pankratov T."/>
        </authorList>
    </citation>
    <scope>NUCLEOTIDE SEQUENCE</scope>
    <source>
        <strain evidence="2">BP6-180914</strain>
    </source>
</reference>
<evidence type="ECO:0008006" key="4">
    <source>
        <dbReference type="Google" id="ProtNLM"/>
    </source>
</evidence>
<feature type="signal peptide" evidence="1">
    <location>
        <begin position="1"/>
        <end position="23"/>
    </location>
</feature>
<keyword evidence="1" id="KW-0732">Signal</keyword>
<organism evidence="2 3">
    <name type="scientific">Lichenifustis flavocetrariae</name>
    <dbReference type="NCBI Taxonomy" id="2949735"/>
    <lineage>
        <taxon>Bacteria</taxon>
        <taxon>Pseudomonadati</taxon>
        <taxon>Pseudomonadota</taxon>
        <taxon>Alphaproteobacteria</taxon>
        <taxon>Hyphomicrobiales</taxon>
        <taxon>Lichenihabitantaceae</taxon>
        <taxon>Lichenifustis</taxon>
    </lineage>
</organism>
<proteinExistence type="predicted"/>
<sequence length="218" mass="22564">MARHMAHRIGLGVAGLLACGALAGCGAAGTPGFEPAEQSSGYSLSKLANLVAFNKLFPGSAPLPQTEATVECPTIEVQDGTASIRTYAGAQTNENVRYGFSLGDIARECSKNGDRLVLKVGAEGRVLLGPVGAPGTFAVPIRIAVRNDATDKVEYSALARVSASVSAGSNEAGFTYVSEPFSVPFVAHPDEDYVILVGFDQAGSGPKVGIRSPRSRKH</sequence>
<name>A0AA41YUM3_9HYPH</name>
<dbReference type="AlphaFoldDB" id="A0AA41YUM3"/>